<accession>A0A078L0Y5</accession>
<keyword evidence="2 3" id="KW-0326">Glycosidase</keyword>
<dbReference type="InterPro" id="IPR018087">
    <property type="entry name" value="Glyco_hydro_5_CS"/>
</dbReference>
<evidence type="ECO:0000259" key="5">
    <source>
        <dbReference type="Pfam" id="PF00150"/>
    </source>
</evidence>
<organism evidence="6 7">
    <name type="scientific">Legionella massiliensis</name>
    <dbReference type="NCBI Taxonomy" id="1034943"/>
    <lineage>
        <taxon>Bacteria</taxon>
        <taxon>Pseudomonadati</taxon>
        <taxon>Pseudomonadota</taxon>
        <taxon>Gammaproteobacteria</taxon>
        <taxon>Legionellales</taxon>
        <taxon>Legionellaceae</taxon>
        <taxon>Legionella</taxon>
    </lineage>
</organism>
<feature type="chain" id="PRO_5009744156" evidence="4">
    <location>
        <begin position="18"/>
        <end position="500"/>
    </location>
</feature>
<keyword evidence="4" id="KW-0732">Signal</keyword>
<dbReference type="eggNOG" id="COG2730">
    <property type="taxonomic scope" value="Bacteria"/>
</dbReference>
<protein>
    <submittedName>
        <fullName evidence="6">Endoglucanase</fullName>
    </submittedName>
</protein>
<evidence type="ECO:0000256" key="2">
    <source>
        <dbReference type="ARBA" id="ARBA00023295"/>
    </source>
</evidence>
<dbReference type="InterPro" id="IPR001547">
    <property type="entry name" value="Glyco_hydro_5"/>
</dbReference>
<evidence type="ECO:0000313" key="7">
    <source>
        <dbReference type="Proteomes" id="UP000044071"/>
    </source>
</evidence>
<dbReference type="Pfam" id="PF00150">
    <property type="entry name" value="Cellulase"/>
    <property type="match status" value="1"/>
</dbReference>
<dbReference type="Proteomes" id="UP000044071">
    <property type="component" value="Unassembled WGS sequence"/>
</dbReference>
<dbReference type="PANTHER" id="PTHR34142">
    <property type="entry name" value="ENDO-BETA-1,4-GLUCANASE A"/>
    <property type="match status" value="1"/>
</dbReference>
<dbReference type="InterPro" id="IPR017853">
    <property type="entry name" value="GH"/>
</dbReference>
<dbReference type="RefSeq" id="WP_044012079.1">
    <property type="nucleotide sequence ID" value="NZ_CCVW01000004.1"/>
</dbReference>
<name>A0A078L0Y5_9GAMM</name>
<dbReference type="PROSITE" id="PS00659">
    <property type="entry name" value="GLYCOSYL_HYDROL_F5"/>
    <property type="match status" value="1"/>
</dbReference>
<dbReference type="PANTHER" id="PTHR34142:SF1">
    <property type="entry name" value="GLYCOSIDE HYDROLASE FAMILY 5 DOMAIN-CONTAINING PROTEIN"/>
    <property type="match status" value="1"/>
</dbReference>
<keyword evidence="7" id="KW-1185">Reference proteome</keyword>
<comment type="similarity">
    <text evidence="3">Belongs to the glycosyl hydrolase 5 (cellulase A) family.</text>
</comment>
<evidence type="ECO:0000313" key="6">
    <source>
        <dbReference type="EMBL" id="CDZ78902.1"/>
    </source>
</evidence>
<keyword evidence="1 3" id="KW-0378">Hydrolase</keyword>
<dbReference type="OrthoDB" id="6769681at2"/>
<dbReference type="EMBL" id="CCSB01000004">
    <property type="protein sequence ID" value="CDZ78902.1"/>
    <property type="molecule type" value="Genomic_DNA"/>
</dbReference>
<dbReference type="GO" id="GO:0004553">
    <property type="term" value="F:hydrolase activity, hydrolyzing O-glycosyl compounds"/>
    <property type="evidence" value="ECO:0007669"/>
    <property type="project" value="InterPro"/>
</dbReference>
<reference evidence="6 7" key="1">
    <citation type="submission" date="2014-06" db="EMBL/GenBank/DDBJ databases">
        <authorList>
            <person name="Urmite Genomes Urmite Genomes"/>
        </authorList>
    </citation>
    <scope>NUCLEOTIDE SEQUENCE [LARGE SCALE GENOMIC DNA]</scope>
</reference>
<proteinExistence type="inferred from homology"/>
<evidence type="ECO:0000256" key="1">
    <source>
        <dbReference type="ARBA" id="ARBA00022801"/>
    </source>
</evidence>
<feature type="signal peptide" evidence="4">
    <location>
        <begin position="1"/>
        <end position="17"/>
    </location>
</feature>
<dbReference type="GO" id="GO:0009251">
    <property type="term" value="P:glucan catabolic process"/>
    <property type="evidence" value="ECO:0007669"/>
    <property type="project" value="TreeGrafter"/>
</dbReference>
<dbReference type="AlphaFoldDB" id="A0A078L0Y5"/>
<feature type="domain" description="Glycoside hydrolase family 5" evidence="5">
    <location>
        <begin position="180"/>
        <end position="474"/>
    </location>
</feature>
<evidence type="ECO:0000256" key="4">
    <source>
        <dbReference type="SAM" id="SignalP"/>
    </source>
</evidence>
<evidence type="ECO:0000256" key="3">
    <source>
        <dbReference type="RuleBase" id="RU361153"/>
    </source>
</evidence>
<dbReference type="Gene3D" id="3.20.20.80">
    <property type="entry name" value="Glycosidases"/>
    <property type="match status" value="1"/>
</dbReference>
<dbReference type="STRING" id="1034943.BN59_03217"/>
<gene>
    <name evidence="6" type="primary">egl</name>
    <name evidence="6" type="ORF">BN59_03217</name>
</gene>
<dbReference type="SUPFAM" id="SSF51445">
    <property type="entry name" value="(Trans)glycosidases"/>
    <property type="match status" value="1"/>
</dbReference>
<sequence length="500" mass="54213">MQKLTALVALLPGITFAANMTNGITSVGPKGAVDTYICIQNSGGTVTLPLAPGQSGDANKASGNLNYAGATIRFGGCSSNNSYLGYVGFSISDSGNNSISSYSPPEGVHVTFANRAIDSTGKVTGAIEYTPIAYNPDLTPANPAKNWEFAGINLSGLEFGKVIDPVVIPNLSQEDSSGNYSDLKDTQAFIQAGVNTVRVPISWGYLQLDGAGKGSLNMAYYNNYLKPLLQTLTHAKVNTIVDLHAYMRYSEFGKQYSGCGPDGACPDGTLITDVNAYKSVWGQLATLMQNDSSIDKKYLMIDLMNEPVGVPDDKVFTIQAALVKMLQDQKFGGYILVEGNSWTGLHSWTTYQWTGSDGQTYSNATLFTRDNFNKQGVTDLSKVLINVHQYLDSDYSGTHDDCQQDLTTTGPNGFNLNQFVDYLETNKLKAIVTEFGTGRNAASCKAPLTQFMKYLQDNSANGKDYGFVGWTIWSTGHGWGDYNLRVKPTSYQMDVLKDFL</sequence>